<reference evidence="1" key="1">
    <citation type="submission" date="2023-06" db="EMBL/GenBank/DDBJ databases">
        <title>Two Chryseobacterium gambrini strains from China.</title>
        <authorList>
            <person name="Zeng J."/>
            <person name="Wu Y."/>
        </authorList>
    </citation>
    <scope>NUCLEOTIDE SEQUENCE</scope>
    <source>
        <strain evidence="1">SQ219</strain>
    </source>
</reference>
<accession>A0AAJ1R1F1</accession>
<dbReference type="RefSeq" id="WP_214589773.1">
    <property type="nucleotide sequence ID" value="NZ_JAUHGV010000003.1"/>
</dbReference>
<evidence type="ECO:0000313" key="1">
    <source>
        <dbReference type="EMBL" id="MDN4011617.1"/>
    </source>
</evidence>
<protein>
    <submittedName>
        <fullName evidence="1">Transposase</fullName>
    </submittedName>
</protein>
<dbReference type="EMBL" id="JAUHGV010000003">
    <property type="protein sequence ID" value="MDN4011617.1"/>
    <property type="molecule type" value="Genomic_DNA"/>
</dbReference>
<dbReference type="SUPFAM" id="SSF46689">
    <property type="entry name" value="Homeodomain-like"/>
    <property type="match status" value="1"/>
</dbReference>
<gene>
    <name evidence="1" type="ORF">QX233_04015</name>
</gene>
<dbReference type="Proteomes" id="UP001225933">
    <property type="component" value="Unassembled WGS sequence"/>
</dbReference>
<evidence type="ECO:0000313" key="2">
    <source>
        <dbReference type="Proteomes" id="UP001225933"/>
    </source>
</evidence>
<name>A0AAJ1R1F1_9FLAO</name>
<organism evidence="1 2">
    <name type="scientific">Chryseobacterium gambrini</name>
    <dbReference type="NCBI Taxonomy" id="373672"/>
    <lineage>
        <taxon>Bacteria</taxon>
        <taxon>Pseudomonadati</taxon>
        <taxon>Bacteroidota</taxon>
        <taxon>Flavobacteriia</taxon>
        <taxon>Flavobacteriales</taxon>
        <taxon>Weeksellaceae</taxon>
        <taxon>Chryseobacterium group</taxon>
        <taxon>Chryseobacterium</taxon>
    </lineage>
</organism>
<dbReference type="Gene3D" id="1.10.10.60">
    <property type="entry name" value="Homeodomain-like"/>
    <property type="match status" value="1"/>
</dbReference>
<dbReference type="AlphaFoldDB" id="A0AAJ1R1F1"/>
<dbReference type="InterPro" id="IPR009057">
    <property type="entry name" value="Homeodomain-like_sf"/>
</dbReference>
<comment type="caution">
    <text evidence="1">The sequence shown here is derived from an EMBL/GenBank/DDBJ whole genome shotgun (WGS) entry which is preliminary data.</text>
</comment>
<proteinExistence type="predicted"/>
<sequence>MQINFKTIHIGNLIKFRVKEKNIETERICNFMKCSEYDIVKMYDCKSIDTDLLMKWSKLLDYDFFRIYTQHLILFSPPEKRDYKKKKQIHSKLPQFRKNIYTKEIIYFILEIIQTGEKTKKQVIEDYNIPKTTLYKWIEKYTEKSQNHNEQTKL</sequence>